<name>A0A9J5W7S7_SOLCO</name>
<dbReference type="AlphaFoldDB" id="A0A9J5W7S7"/>
<reference evidence="1 2" key="1">
    <citation type="submission" date="2020-09" db="EMBL/GenBank/DDBJ databases">
        <title>De no assembly of potato wild relative species, Solanum commersonii.</title>
        <authorList>
            <person name="Cho K."/>
        </authorList>
    </citation>
    <scope>NUCLEOTIDE SEQUENCE [LARGE SCALE GENOMIC DNA]</scope>
    <source>
        <strain evidence="1">LZ3.2</strain>
        <tissue evidence="1">Leaf</tissue>
    </source>
</reference>
<comment type="caution">
    <text evidence="1">The sequence shown here is derived from an EMBL/GenBank/DDBJ whole genome shotgun (WGS) entry which is preliminary data.</text>
</comment>
<sequence length="82" mass="9239">MGLFCMQNKDLEVLNDVNDLSDGEIGSESPLKIEKKCAHQSFTYALEEELVSNKKQVVQFVNDTPILIPPIAYCIRCNTSNF</sequence>
<keyword evidence="2" id="KW-1185">Reference proteome</keyword>
<proteinExistence type="predicted"/>
<evidence type="ECO:0000313" key="2">
    <source>
        <dbReference type="Proteomes" id="UP000824120"/>
    </source>
</evidence>
<accession>A0A9J5W7S7</accession>
<feature type="non-terminal residue" evidence="1">
    <location>
        <position position="82"/>
    </location>
</feature>
<organism evidence="1 2">
    <name type="scientific">Solanum commersonii</name>
    <name type="common">Commerson's wild potato</name>
    <name type="synonym">Commerson's nightshade</name>
    <dbReference type="NCBI Taxonomy" id="4109"/>
    <lineage>
        <taxon>Eukaryota</taxon>
        <taxon>Viridiplantae</taxon>
        <taxon>Streptophyta</taxon>
        <taxon>Embryophyta</taxon>
        <taxon>Tracheophyta</taxon>
        <taxon>Spermatophyta</taxon>
        <taxon>Magnoliopsida</taxon>
        <taxon>eudicotyledons</taxon>
        <taxon>Gunneridae</taxon>
        <taxon>Pentapetalae</taxon>
        <taxon>asterids</taxon>
        <taxon>lamiids</taxon>
        <taxon>Solanales</taxon>
        <taxon>Solanaceae</taxon>
        <taxon>Solanoideae</taxon>
        <taxon>Solaneae</taxon>
        <taxon>Solanum</taxon>
    </lineage>
</organism>
<evidence type="ECO:0000313" key="1">
    <source>
        <dbReference type="EMBL" id="KAG5571661.1"/>
    </source>
</evidence>
<dbReference type="EMBL" id="JACXVP010000012">
    <property type="protein sequence ID" value="KAG5571661.1"/>
    <property type="molecule type" value="Genomic_DNA"/>
</dbReference>
<gene>
    <name evidence="1" type="ORF">H5410_061427</name>
</gene>
<protein>
    <submittedName>
        <fullName evidence="1">Uncharacterized protein</fullName>
    </submittedName>
</protein>
<dbReference type="Proteomes" id="UP000824120">
    <property type="component" value="Chromosome 12"/>
</dbReference>